<evidence type="ECO:0000256" key="5">
    <source>
        <dbReference type="ARBA" id="ARBA00022980"/>
    </source>
</evidence>
<dbReference type="NCBIfam" id="TIGR01814">
    <property type="entry name" value="kynureninase"/>
    <property type="match status" value="1"/>
</dbReference>
<keyword evidence="4 7" id="KW-0663">Pyridoxal phosphate</keyword>
<feature type="binding site" evidence="7">
    <location>
        <begin position="149"/>
        <end position="152"/>
    </location>
    <ligand>
        <name>pyridoxal 5'-phosphate</name>
        <dbReference type="ChEBI" id="CHEBI:597326"/>
    </ligand>
</feature>
<dbReference type="InterPro" id="IPR035808">
    <property type="entry name" value="Ribosomal_uL30_euk_arc"/>
</dbReference>
<keyword evidence="6" id="KW-0687">Ribonucleoprotein</keyword>
<dbReference type="GO" id="GO:0005737">
    <property type="term" value="C:cytoplasm"/>
    <property type="evidence" value="ECO:0007669"/>
    <property type="project" value="UniProtKB-SubCell"/>
</dbReference>
<dbReference type="InterPro" id="IPR015422">
    <property type="entry name" value="PyrdxlP-dep_Trfase_small"/>
</dbReference>
<dbReference type="GO" id="GO:0019441">
    <property type="term" value="P:L-tryptophan catabolic process to kynurenine"/>
    <property type="evidence" value="ECO:0007669"/>
    <property type="project" value="TreeGrafter"/>
</dbReference>
<evidence type="ECO:0000259" key="9">
    <source>
        <dbReference type="Pfam" id="PF08079"/>
    </source>
</evidence>
<dbReference type="SUPFAM" id="SSF55129">
    <property type="entry name" value="Ribosomal protein L30p/L7e"/>
    <property type="match status" value="1"/>
</dbReference>
<dbReference type="InterPro" id="IPR000653">
    <property type="entry name" value="DegT/StrS_aminotransferase"/>
</dbReference>
<evidence type="ECO:0000256" key="3">
    <source>
        <dbReference type="ARBA" id="ARBA00022801"/>
    </source>
</evidence>
<sequence length="713" mass="80695">MSGGTFPLAQNAPELDSRDRLRHLRDEFHIPKYPISQETRQTDETPGQQAIYLCGNSLGLQPKGTRALLLEELDVWADQGVYGHHNHPNSRPWIDIDACVSEETAKIVGALRSEVAVMGTLTSNLHFLMAAFYRPTDVKYKVIVEDKAFPSDYYAIESQVLWHGLDPSDAIISISPRPGKHTIDTRDILQVIEDNREFTSMILLPGVQYYTGQMFEMERITKFAKSHDIVVGWDLAHAVGNVELSLHDWQVDFAAWCSYKYLNSGPGGIAGIFIHEARSNQGRLTGWWGHDQASRFKMENKFVAIPGAGGFQHSNPSVMAAVCLLGSLRVFAKTTIKAIREKSVRLTGYMEELLLADEETGRFYEIITPGNPSERGAQLSLLFKDGIMDAVFRKLELAGVIVDKRDPDVIRVAPAPLYNSYEDVFKFSQKLREAILEASSEQVGHRGLGAANKQYRVIQSIDELTTMPTVPTSEQILVPETLLKKRKSAEKQTEERLSALKQRKVASKAKRETIFKRAEAHVKEYRDAEREKIRLARSAKQDSSFYVPAQPKLAFVIRIKGINKIAPKPRKILQLLRLLQINNAVFIKLTKATSEMLRIVEPYIAYGEPNLKSVRELIYKRGYGKINKQRIPLTDNSLIESTLNQYGILSIEDLIHEIYTVGPNFKQASNFLWPFKLSNPTGGFRTRKFKHYIEGGDTGDRESYINQLIRQMN</sequence>
<comment type="similarity">
    <text evidence="7">Belongs to the kynureninase family.</text>
</comment>
<evidence type="ECO:0000313" key="11">
    <source>
        <dbReference type="Proteomes" id="UP000475325"/>
    </source>
</evidence>
<evidence type="ECO:0000256" key="6">
    <source>
        <dbReference type="ARBA" id="ARBA00023274"/>
    </source>
</evidence>
<comment type="catalytic activity">
    <reaction evidence="7">
        <text>3-hydroxy-L-kynurenine + H2O = 3-hydroxyanthranilate + L-alanine + H(+)</text>
        <dbReference type="Rhea" id="RHEA:25143"/>
        <dbReference type="ChEBI" id="CHEBI:15377"/>
        <dbReference type="ChEBI" id="CHEBI:15378"/>
        <dbReference type="ChEBI" id="CHEBI:36559"/>
        <dbReference type="ChEBI" id="CHEBI:57972"/>
        <dbReference type="ChEBI" id="CHEBI:58125"/>
    </reaction>
</comment>
<dbReference type="GO" id="GO:0005840">
    <property type="term" value="C:ribosome"/>
    <property type="evidence" value="ECO:0007669"/>
    <property type="project" value="UniProtKB-KW"/>
</dbReference>
<dbReference type="GO" id="GO:0034354">
    <property type="term" value="P:'de novo' NAD+ biosynthetic process from L-tryptophan"/>
    <property type="evidence" value="ECO:0007669"/>
    <property type="project" value="UniProtKB-UniRule"/>
</dbReference>
<proteinExistence type="inferred from homology"/>
<comment type="cofactor">
    <cofactor evidence="7">
        <name>pyridoxal 5'-phosphate</name>
        <dbReference type="ChEBI" id="CHEBI:597326"/>
    </cofactor>
</comment>
<dbReference type="InterPro" id="IPR012988">
    <property type="entry name" value="Ribosomal_uL30_N_euk"/>
</dbReference>
<dbReference type="UniPathway" id="UPA00334">
    <property type="reaction ID" value="UER00455"/>
</dbReference>
<comment type="caution">
    <text evidence="7">Lacks conserved residue(s) required for the propagation of feature annotation.</text>
</comment>
<dbReference type="GO" id="GO:0019805">
    <property type="term" value="P:quinolinate biosynthetic process"/>
    <property type="evidence" value="ECO:0007669"/>
    <property type="project" value="UniProtKB-UniRule"/>
</dbReference>
<dbReference type="Pfam" id="PF00327">
    <property type="entry name" value="Ribosomal_L30"/>
    <property type="match status" value="1"/>
</dbReference>
<dbReference type="GO" id="GO:1990904">
    <property type="term" value="C:ribonucleoprotein complex"/>
    <property type="evidence" value="ECO:0007669"/>
    <property type="project" value="UniProtKB-KW"/>
</dbReference>
<dbReference type="FunFam" id="3.30.1390.20:FF:000003">
    <property type="entry name" value="60S ribosomal protein L7"/>
    <property type="match status" value="1"/>
</dbReference>
<dbReference type="Gene3D" id="3.40.640.10">
    <property type="entry name" value="Type I PLP-dependent aspartate aminotransferase-like (Major domain)"/>
    <property type="match status" value="1"/>
</dbReference>
<dbReference type="GO" id="GO:0030429">
    <property type="term" value="F:kynureninase activity"/>
    <property type="evidence" value="ECO:0007669"/>
    <property type="project" value="UniProtKB-UniRule"/>
</dbReference>
<accession>A0A7C8J135</accession>
<feature type="modified residue" description="N6-(pyridoxal phosphate)lysine" evidence="7">
    <location>
        <position position="260"/>
    </location>
</feature>
<dbReference type="CDD" id="cd01657">
    <property type="entry name" value="Ribosomal_L7_archeal_euk"/>
    <property type="match status" value="1"/>
</dbReference>
<feature type="binding site" evidence="7">
    <location>
        <position position="237"/>
    </location>
    <ligand>
        <name>pyridoxal 5'-phosphate</name>
        <dbReference type="ChEBI" id="CHEBI:597326"/>
    </ligand>
</feature>
<feature type="binding site" evidence="7">
    <location>
        <position position="287"/>
    </location>
    <ligand>
        <name>pyridoxal 5'-phosphate</name>
        <dbReference type="ChEBI" id="CHEBI:597326"/>
    </ligand>
</feature>
<comment type="subunit">
    <text evidence="7">Homodimer.</text>
</comment>
<gene>
    <name evidence="7 10" type="primary">BNA5</name>
    <name evidence="10" type="ORF">TWF102_001196</name>
</gene>
<dbReference type="GO" id="GO:0097053">
    <property type="term" value="P:L-kynurenine catabolic process"/>
    <property type="evidence" value="ECO:0007669"/>
    <property type="project" value="UniProtKB-UniRule"/>
</dbReference>
<dbReference type="NCBIfam" id="TIGR01310">
    <property type="entry name" value="uL30_euk"/>
    <property type="match status" value="1"/>
</dbReference>
<evidence type="ECO:0000256" key="4">
    <source>
        <dbReference type="ARBA" id="ARBA00022898"/>
    </source>
</evidence>
<dbReference type="InterPro" id="IPR018038">
    <property type="entry name" value="Ribosomal_uL30_CS"/>
</dbReference>
<comment type="similarity">
    <text evidence="1">Belongs to the universal ribosomal protein uL30 family.</text>
</comment>
<dbReference type="HAMAP" id="MF_01970">
    <property type="entry name" value="Kynureninase"/>
    <property type="match status" value="1"/>
</dbReference>
<dbReference type="UniPathway" id="UPA00253">
    <property type="reaction ID" value="UER00329"/>
</dbReference>
<evidence type="ECO:0000256" key="1">
    <source>
        <dbReference type="ARBA" id="ARBA00007594"/>
    </source>
</evidence>
<comment type="pathway">
    <text evidence="7">Amino-acid degradation; L-kynurenine degradation; L-alanine and anthranilate from L-kynurenine: step 1/1.</text>
</comment>
<comment type="catalytic activity">
    <reaction evidence="7">
        <text>L-kynurenine + H2O = anthranilate + L-alanine + H(+)</text>
        <dbReference type="Rhea" id="RHEA:16813"/>
        <dbReference type="ChEBI" id="CHEBI:15377"/>
        <dbReference type="ChEBI" id="CHEBI:15378"/>
        <dbReference type="ChEBI" id="CHEBI:16567"/>
        <dbReference type="ChEBI" id="CHEBI:57959"/>
        <dbReference type="ChEBI" id="CHEBI:57972"/>
        <dbReference type="EC" id="3.7.1.3"/>
    </reaction>
</comment>
<keyword evidence="5" id="KW-0689">Ribosomal protein</keyword>
<comment type="subcellular location">
    <subcellularLocation>
        <location evidence="7">Cytoplasm</location>
    </subcellularLocation>
</comment>
<dbReference type="InterPro" id="IPR036919">
    <property type="entry name" value="Ribo_uL30_ferredoxin-like_sf"/>
</dbReference>
<comment type="function">
    <text evidence="7">Catalyzes the cleavage of L-kynurenine (L-Kyn) and L-3-hydroxykynurenine (L-3OHKyn) into anthranilic acid (AA) and 3-hydroxyanthranilic acid (3-OHAA), respectively.</text>
</comment>
<dbReference type="InterPro" id="IPR015424">
    <property type="entry name" value="PyrdxlP-dep_Trfase"/>
</dbReference>
<feature type="domain" description="Large ribosomal subunit protein uL30 N-terminal eukaryotes" evidence="9">
    <location>
        <begin position="478"/>
        <end position="549"/>
    </location>
</feature>
<dbReference type="SUPFAM" id="SSF53383">
    <property type="entry name" value="PLP-dependent transferases"/>
    <property type="match status" value="1"/>
</dbReference>
<dbReference type="GO" id="GO:0030170">
    <property type="term" value="F:pyridoxal phosphate binding"/>
    <property type="evidence" value="ECO:0007669"/>
    <property type="project" value="UniProtKB-UniRule"/>
</dbReference>
<dbReference type="Pfam" id="PF22580">
    <property type="entry name" value="KYNU_C"/>
    <property type="match status" value="1"/>
</dbReference>
<evidence type="ECO:0000313" key="10">
    <source>
        <dbReference type="EMBL" id="KAF3082347.1"/>
    </source>
</evidence>
<name>A0A7C8J135_ORBOL</name>
<dbReference type="PROSITE" id="PS00634">
    <property type="entry name" value="RIBOSOMAL_L30"/>
    <property type="match status" value="1"/>
</dbReference>
<feature type="domain" description="Large ribosomal subunit protein uL30-like ferredoxin-like fold" evidence="8">
    <location>
        <begin position="554"/>
        <end position="604"/>
    </location>
</feature>
<keyword evidence="2 7" id="KW-0662">Pyridine nucleotide biosynthesis</keyword>
<dbReference type="FunFam" id="3.40.640.10:FF:000031">
    <property type="entry name" value="Kynureninase"/>
    <property type="match status" value="1"/>
</dbReference>
<protein>
    <recommendedName>
        <fullName evidence="7">Kynureninase</fullName>
        <ecNumber evidence="7">3.7.1.3</ecNumber>
    </recommendedName>
    <alternativeName>
        <fullName evidence="7">Biosynthesis of nicotinic acid protein 5</fullName>
    </alternativeName>
    <alternativeName>
        <fullName evidence="7">L-kynurenine hydrolase</fullName>
    </alternativeName>
</protein>
<feature type="binding site" evidence="7">
    <location>
        <position position="259"/>
    </location>
    <ligand>
        <name>pyridoxal 5'-phosphate</name>
        <dbReference type="ChEBI" id="CHEBI:597326"/>
    </ligand>
</feature>
<dbReference type="GO" id="GO:0003723">
    <property type="term" value="F:RNA binding"/>
    <property type="evidence" value="ECO:0007669"/>
    <property type="project" value="InterPro"/>
</dbReference>
<evidence type="ECO:0000256" key="7">
    <source>
        <dbReference type="HAMAP-Rule" id="MF_03017"/>
    </source>
</evidence>
<dbReference type="EC" id="3.7.1.3" evidence="7"/>
<dbReference type="InterPro" id="IPR005998">
    <property type="entry name" value="Ribosomal_uL30_euk"/>
</dbReference>
<comment type="caution">
    <text evidence="10">The sequence shown here is derived from an EMBL/GenBank/DDBJ whole genome shotgun (WGS) entry which is preliminary data.</text>
</comment>
<dbReference type="InterPro" id="IPR015421">
    <property type="entry name" value="PyrdxlP-dep_Trfase_major"/>
</dbReference>
<feature type="binding site" evidence="7">
    <location>
        <position position="234"/>
    </location>
    <ligand>
        <name>pyridoxal 5'-phosphate</name>
        <dbReference type="ChEBI" id="CHEBI:597326"/>
    </ligand>
</feature>
<dbReference type="Pfam" id="PF01041">
    <property type="entry name" value="DegT_DnrJ_EryC1"/>
    <property type="match status" value="1"/>
</dbReference>
<comment type="pathway">
    <text evidence="7">Cofactor biosynthesis; NAD(+) biosynthesis; quinolinate from L-kynurenine: step 2/3.</text>
</comment>
<dbReference type="Proteomes" id="UP000475325">
    <property type="component" value="Unassembled WGS sequence"/>
</dbReference>
<feature type="binding site" evidence="7">
    <location>
        <position position="122"/>
    </location>
    <ligand>
        <name>pyridoxal 5'-phosphate</name>
        <dbReference type="ChEBI" id="CHEBI:597326"/>
    </ligand>
</feature>
<dbReference type="Pfam" id="PF08079">
    <property type="entry name" value="Ribosomal_L30_N"/>
    <property type="match status" value="1"/>
</dbReference>
<dbReference type="InterPro" id="IPR016082">
    <property type="entry name" value="Ribosomal_uL30_ferredoxin-like"/>
</dbReference>
<dbReference type="AlphaFoldDB" id="A0A7C8J135"/>
<feature type="binding site" evidence="7">
    <location>
        <position position="315"/>
    </location>
    <ligand>
        <name>pyridoxal 5'-phosphate</name>
        <dbReference type="ChEBI" id="CHEBI:597326"/>
    </ligand>
</feature>
<dbReference type="Gene3D" id="3.30.1390.20">
    <property type="entry name" value="Ribosomal protein L30, ferredoxin-like fold domain"/>
    <property type="match status" value="1"/>
</dbReference>
<dbReference type="EMBL" id="WIQW01000116">
    <property type="protein sequence ID" value="KAF3082347.1"/>
    <property type="molecule type" value="Genomic_DNA"/>
</dbReference>
<dbReference type="PANTHER" id="PTHR14084">
    <property type="entry name" value="KYNURENINASE"/>
    <property type="match status" value="1"/>
</dbReference>
<reference evidence="10 11" key="1">
    <citation type="submission" date="2019-06" db="EMBL/GenBank/DDBJ databases">
        <authorList>
            <person name="Palmer J.M."/>
        </authorList>
    </citation>
    <scope>NUCLEOTIDE SEQUENCE [LARGE SCALE GENOMIC DNA]</scope>
    <source>
        <strain evidence="10 11">TWF102</strain>
    </source>
</reference>
<keyword evidence="7" id="KW-0963">Cytoplasm</keyword>
<dbReference type="InterPro" id="IPR010111">
    <property type="entry name" value="Kynureninase"/>
</dbReference>
<feature type="binding site" evidence="7">
    <location>
        <position position="121"/>
    </location>
    <ligand>
        <name>pyridoxal 5'-phosphate</name>
        <dbReference type="ChEBI" id="CHEBI:597326"/>
    </ligand>
</feature>
<dbReference type="PANTHER" id="PTHR14084:SF0">
    <property type="entry name" value="KYNURENINASE"/>
    <property type="match status" value="1"/>
</dbReference>
<dbReference type="FunFam" id="3.30.1390.20:FF:000002">
    <property type="entry name" value="60S ribosomal protein L7"/>
    <property type="match status" value="1"/>
</dbReference>
<evidence type="ECO:0000256" key="2">
    <source>
        <dbReference type="ARBA" id="ARBA00022642"/>
    </source>
</evidence>
<evidence type="ECO:0000259" key="8">
    <source>
        <dbReference type="Pfam" id="PF00327"/>
    </source>
</evidence>
<dbReference type="GO" id="GO:0043420">
    <property type="term" value="P:anthranilate metabolic process"/>
    <property type="evidence" value="ECO:0007669"/>
    <property type="project" value="UniProtKB-UniRule"/>
</dbReference>
<dbReference type="Gene3D" id="3.90.1150.10">
    <property type="entry name" value="Aspartate Aminotransferase, domain 1"/>
    <property type="match status" value="1"/>
</dbReference>
<organism evidence="10 11">
    <name type="scientific">Orbilia oligospora</name>
    <name type="common">Nematode-trapping fungus</name>
    <name type="synonym">Arthrobotrys oligospora</name>
    <dbReference type="NCBI Taxonomy" id="2813651"/>
    <lineage>
        <taxon>Eukaryota</taxon>
        <taxon>Fungi</taxon>
        <taxon>Dikarya</taxon>
        <taxon>Ascomycota</taxon>
        <taxon>Pezizomycotina</taxon>
        <taxon>Orbiliomycetes</taxon>
        <taxon>Orbiliales</taxon>
        <taxon>Orbiliaceae</taxon>
        <taxon>Orbilia</taxon>
    </lineage>
</organism>
<keyword evidence="3 7" id="KW-0378">Hydrolase</keyword>